<gene>
    <name evidence="1" type="ORF">NCTC13456_01790</name>
</gene>
<organism evidence="1 2">
    <name type="scientific">Empedobacter falsenii</name>
    <dbReference type="NCBI Taxonomy" id="343874"/>
    <lineage>
        <taxon>Bacteria</taxon>
        <taxon>Pseudomonadati</taxon>
        <taxon>Bacteroidota</taxon>
        <taxon>Flavobacteriia</taxon>
        <taxon>Flavobacteriales</taxon>
        <taxon>Weeksellaceae</taxon>
        <taxon>Empedobacter</taxon>
    </lineage>
</organism>
<dbReference type="STRING" id="343874.GCA_000805695_01844"/>
<dbReference type="Proteomes" id="UP000254737">
    <property type="component" value="Unassembled WGS sequence"/>
</dbReference>
<sequence>MIRNITKLDFLKNNVTSSFMKHYITIILLLTFTVSFSQKRLDGMIAELKHSDFSAIYKVKDSIVNYQKDAIPELIELLKDTSFVKLNNTADLIYPGAEKFYGHGWIVNYDIDWISVRAAWLLEEITFQNFGYRDLTINEDKLMSLHKQDYTSYLQTGSHDIDFKDKTPREQLIIYRLMLADRVLKWWDKNKNGWTRLNAIKEALSSIDEQRQSLALRYLRFGKTDCAGLTLENYKEEIKPIIKKIKRSKNENAEQAKYLLEDNEYYWFKSKTER</sequence>
<accession>A0A376G7U4</accession>
<name>A0A376G7U4_9FLAO</name>
<dbReference type="EMBL" id="UFXS01000001">
    <property type="protein sequence ID" value="STD55810.1"/>
    <property type="molecule type" value="Genomic_DNA"/>
</dbReference>
<protein>
    <submittedName>
        <fullName evidence="1">Uncharacterized protein</fullName>
    </submittedName>
</protein>
<reference evidence="1 2" key="1">
    <citation type="submission" date="2018-06" db="EMBL/GenBank/DDBJ databases">
        <authorList>
            <consortium name="Pathogen Informatics"/>
            <person name="Doyle S."/>
        </authorList>
    </citation>
    <scope>NUCLEOTIDE SEQUENCE [LARGE SCALE GENOMIC DNA]</scope>
    <source>
        <strain evidence="1 2">NCTC13456</strain>
    </source>
</reference>
<dbReference type="AlphaFoldDB" id="A0A376G7U4"/>
<evidence type="ECO:0000313" key="2">
    <source>
        <dbReference type="Proteomes" id="UP000254737"/>
    </source>
</evidence>
<proteinExistence type="predicted"/>
<evidence type="ECO:0000313" key="1">
    <source>
        <dbReference type="EMBL" id="STD55810.1"/>
    </source>
</evidence>